<dbReference type="Proteomes" id="UP000830671">
    <property type="component" value="Chromosome 10"/>
</dbReference>
<evidence type="ECO:0000313" key="1">
    <source>
        <dbReference type="EMBL" id="UQC76605.1"/>
    </source>
</evidence>
<dbReference type="EMBL" id="CP019472">
    <property type="protein sequence ID" value="UQC76605.1"/>
    <property type="molecule type" value="Genomic_DNA"/>
</dbReference>
<proteinExistence type="predicted"/>
<gene>
    <name evidence="1" type="ORF">CLUP02_18118</name>
</gene>
<sequence length="81" mass="8804">MLPAAASFQRIILVDPALCPPSDCSQPIHPLSRILGYPSAGRPSPKVGSVDVEEPLAFLPTWPPHGHVCVVGRRSLRKIYH</sequence>
<evidence type="ECO:0000313" key="2">
    <source>
        <dbReference type="Proteomes" id="UP000830671"/>
    </source>
</evidence>
<organism evidence="1 2">
    <name type="scientific">Colletotrichum lupini</name>
    <dbReference type="NCBI Taxonomy" id="145971"/>
    <lineage>
        <taxon>Eukaryota</taxon>
        <taxon>Fungi</taxon>
        <taxon>Dikarya</taxon>
        <taxon>Ascomycota</taxon>
        <taxon>Pezizomycotina</taxon>
        <taxon>Sordariomycetes</taxon>
        <taxon>Hypocreomycetidae</taxon>
        <taxon>Glomerellales</taxon>
        <taxon>Glomerellaceae</taxon>
        <taxon>Colletotrichum</taxon>
        <taxon>Colletotrichum acutatum species complex</taxon>
    </lineage>
</organism>
<dbReference type="GeneID" id="73352032"/>
<name>A0A9Q8SG69_9PEZI</name>
<accession>A0A9Q8SG69</accession>
<protein>
    <submittedName>
        <fullName evidence="1">Uncharacterized protein</fullName>
    </submittedName>
</protein>
<keyword evidence="2" id="KW-1185">Reference proteome</keyword>
<dbReference type="RefSeq" id="XP_049138246.1">
    <property type="nucleotide sequence ID" value="XM_049297022.1"/>
</dbReference>
<dbReference type="AlphaFoldDB" id="A0A9Q8SG69"/>
<reference evidence="1" key="1">
    <citation type="journal article" date="2021" name="Mol. Plant Microbe Interact.">
        <title>Complete Genome Sequence of the Plant-Pathogenic Fungus Colletotrichum lupini.</title>
        <authorList>
            <person name="Baroncelli R."/>
            <person name="Pensec F."/>
            <person name="Da Lio D."/>
            <person name="Boufleur T."/>
            <person name="Vicente I."/>
            <person name="Sarrocco S."/>
            <person name="Picot A."/>
            <person name="Baraldi E."/>
            <person name="Sukno S."/>
            <person name="Thon M."/>
            <person name="Le Floch G."/>
        </authorList>
    </citation>
    <scope>NUCLEOTIDE SEQUENCE</scope>
    <source>
        <strain evidence="1">IMI 504893</strain>
    </source>
</reference>
<dbReference type="KEGG" id="clup:CLUP02_18118"/>